<organism evidence="2 3">
    <name type="scientific">Pseudogemmobacter lacusdianii</name>
    <dbReference type="NCBI Taxonomy" id="3069608"/>
    <lineage>
        <taxon>Bacteria</taxon>
        <taxon>Pseudomonadati</taxon>
        <taxon>Pseudomonadota</taxon>
        <taxon>Alphaproteobacteria</taxon>
        <taxon>Rhodobacterales</taxon>
        <taxon>Paracoccaceae</taxon>
        <taxon>Pseudogemmobacter</taxon>
    </lineage>
</organism>
<feature type="transmembrane region" description="Helical" evidence="1">
    <location>
        <begin position="21"/>
        <end position="42"/>
    </location>
</feature>
<dbReference type="Proteomes" id="UP001239680">
    <property type="component" value="Unassembled WGS sequence"/>
</dbReference>
<dbReference type="EMBL" id="JAVDBT010000003">
    <property type="protein sequence ID" value="MDQ2065449.1"/>
    <property type="molecule type" value="Genomic_DNA"/>
</dbReference>
<keyword evidence="1" id="KW-0472">Membrane</keyword>
<keyword evidence="1" id="KW-1133">Transmembrane helix</keyword>
<gene>
    <name evidence="2" type="ORF">Q9295_03615</name>
</gene>
<comment type="caution">
    <text evidence="2">The sequence shown here is derived from an EMBL/GenBank/DDBJ whole genome shotgun (WGS) entry which is preliminary data.</text>
</comment>
<name>A0ABU0VUP5_9RHOB</name>
<evidence type="ECO:0000313" key="3">
    <source>
        <dbReference type="Proteomes" id="UP001239680"/>
    </source>
</evidence>
<protein>
    <submittedName>
        <fullName evidence="2">Uncharacterized protein</fullName>
    </submittedName>
</protein>
<dbReference type="RefSeq" id="WP_306679140.1">
    <property type="nucleotide sequence ID" value="NZ_JAVDBT010000003.1"/>
</dbReference>
<reference evidence="2 3" key="1">
    <citation type="submission" date="2023-08" db="EMBL/GenBank/DDBJ databases">
        <title>Characterization of two Paracoccaceae strains isolated from Phycosphere and proposal of Xinfangfangia lacusdiani sp. nov.</title>
        <authorList>
            <person name="Deng Y."/>
            <person name="Zhang Y.Q."/>
        </authorList>
    </citation>
    <scope>NUCLEOTIDE SEQUENCE [LARGE SCALE GENOMIC DNA]</scope>
    <source>
        <strain evidence="2 3">CPCC 101601</strain>
    </source>
</reference>
<evidence type="ECO:0000313" key="2">
    <source>
        <dbReference type="EMBL" id="MDQ2065449.1"/>
    </source>
</evidence>
<sequence length="55" mass="6332">MNPRWLMKAKRWAQNPPSARQVVFYGAILALCLAVAGFEWFFGWPEALTPARLRP</sequence>
<keyword evidence="3" id="KW-1185">Reference proteome</keyword>
<keyword evidence="1" id="KW-0812">Transmembrane</keyword>
<proteinExistence type="predicted"/>
<accession>A0ABU0VUP5</accession>
<evidence type="ECO:0000256" key="1">
    <source>
        <dbReference type="SAM" id="Phobius"/>
    </source>
</evidence>